<feature type="domain" description="Anoctamin transmembrane" evidence="7">
    <location>
        <begin position="486"/>
        <end position="918"/>
    </location>
</feature>
<dbReference type="PANTHER" id="PTHR12308">
    <property type="entry name" value="ANOCTAMIN"/>
    <property type="match status" value="1"/>
</dbReference>
<evidence type="ECO:0000256" key="1">
    <source>
        <dbReference type="ARBA" id="ARBA00004141"/>
    </source>
</evidence>
<evidence type="ECO:0000259" key="7">
    <source>
        <dbReference type="Pfam" id="PF04547"/>
    </source>
</evidence>
<accession>A0ABN9SJ52</accession>
<evidence type="ECO:0000256" key="3">
    <source>
        <dbReference type="ARBA" id="ARBA00022989"/>
    </source>
</evidence>
<dbReference type="EMBL" id="CAUYUJ010011414">
    <property type="protein sequence ID" value="CAK0831717.1"/>
    <property type="molecule type" value="Genomic_DNA"/>
</dbReference>
<evidence type="ECO:0000256" key="6">
    <source>
        <dbReference type="SAM" id="SignalP"/>
    </source>
</evidence>
<evidence type="ECO:0000256" key="4">
    <source>
        <dbReference type="ARBA" id="ARBA00023136"/>
    </source>
</evidence>
<keyword evidence="9" id="KW-1185">Reference proteome</keyword>
<proteinExistence type="predicted"/>
<feature type="transmembrane region" description="Helical" evidence="5">
    <location>
        <begin position="885"/>
        <end position="906"/>
    </location>
</feature>
<dbReference type="Proteomes" id="UP001189429">
    <property type="component" value="Unassembled WGS sequence"/>
</dbReference>
<evidence type="ECO:0000256" key="5">
    <source>
        <dbReference type="SAM" id="Phobius"/>
    </source>
</evidence>
<dbReference type="Pfam" id="PF04547">
    <property type="entry name" value="Anoctamin"/>
    <property type="match status" value="1"/>
</dbReference>
<feature type="transmembrane region" description="Helical" evidence="5">
    <location>
        <begin position="723"/>
        <end position="745"/>
    </location>
</feature>
<feature type="signal peptide" evidence="6">
    <location>
        <begin position="1"/>
        <end position="20"/>
    </location>
</feature>
<feature type="transmembrane region" description="Helical" evidence="5">
    <location>
        <begin position="526"/>
        <end position="548"/>
    </location>
</feature>
<feature type="transmembrane region" description="Helical" evidence="5">
    <location>
        <begin position="812"/>
        <end position="832"/>
    </location>
</feature>
<dbReference type="InterPro" id="IPR007632">
    <property type="entry name" value="Anoctamin"/>
</dbReference>
<keyword evidence="3 5" id="KW-1133">Transmembrane helix</keyword>
<comment type="caution">
    <text evidence="8">The sequence shown here is derived from an EMBL/GenBank/DDBJ whole genome shotgun (WGS) entry which is preliminary data.</text>
</comment>
<feature type="transmembrane region" description="Helical" evidence="5">
    <location>
        <begin position="610"/>
        <end position="632"/>
    </location>
</feature>
<dbReference type="PANTHER" id="PTHR12308:SF73">
    <property type="entry name" value="ANOCTAMIN"/>
    <property type="match status" value="1"/>
</dbReference>
<evidence type="ECO:0000313" key="9">
    <source>
        <dbReference type="Proteomes" id="UP001189429"/>
    </source>
</evidence>
<dbReference type="InterPro" id="IPR049452">
    <property type="entry name" value="Anoctamin_TM"/>
</dbReference>
<name>A0ABN9SJ52_9DINO</name>
<protein>
    <recommendedName>
        <fullName evidence="7">Anoctamin transmembrane domain-containing protein</fullName>
    </recommendedName>
</protein>
<comment type="subcellular location">
    <subcellularLocation>
        <location evidence="1">Membrane</location>
        <topology evidence="1">Multi-pass membrane protein</topology>
    </subcellularLocation>
</comment>
<keyword evidence="6" id="KW-0732">Signal</keyword>
<keyword evidence="4 5" id="KW-0472">Membrane</keyword>
<feature type="transmembrane region" description="Helical" evidence="5">
    <location>
        <begin position="853"/>
        <end position="873"/>
    </location>
</feature>
<reference evidence="8" key="1">
    <citation type="submission" date="2023-10" db="EMBL/GenBank/DDBJ databases">
        <authorList>
            <person name="Chen Y."/>
            <person name="Shah S."/>
            <person name="Dougan E. K."/>
            <person name="Thang M."/>
            <person name="Chan C."/>
        </authorList>
    </citation>
    <scope>NUCLEOTIDE SEQUENCE [LARGE SCALE GENOMIC DNA]</scope>
</reference>
<sequence>MMRPDVCRVLLGLAVAAAAAREPRRRPAGLLAGHTRGGPGPRLHVTSSTLAVSEDDVDMRPASNITTTLKFTAKDIFESEDPIGIIKQRSMTMGKEIEEFPRHLEEMWRSNADVLHTLLPGLKLRTSSTHVLPAVLLSAVLWLGFYFAELYRDDHVEHRFPEWEPRGDALKPQVAPSALDCADVVLVFHHPDFEHPDHGQQVPVAVLRDALMCDKARSTEDAERVSDLFCNFKAFLESGAGDRDSDLESLEEPPPRLIRKETIAREVSNRAIAAGHRAAGVMNRATGGAINRAIGLAGGKVMIDARIALLQDMFECLPTRGFDVSIFSSVDSDELFLTISLNRRQWVSHYLSESNLEFQITHSVVKALGVGQDPRDPNSSPPFIPYPAHMVKQMHSHGIIATEDERSLYRTWHDRNPQGSLLSSQERINIILEGLQANLDLDVAKDIGLLAQWYPAHSQAWIHTLRETWADGWSSLKFVQPVSLLNDYFGSQVAFNFAWQGLYCKGLVALSVVAVVVEMLKALPPVLVGVTIINVRVMLPFSLVLAIWARLMANLWEREEEYFTHRWDLHVGKITRVQRPSFRGELYQSDVDDTLMDDRMSWGEAFRRKSFSMCVTLSCCCFVMCVISTWIYTHGGDMDLASNLALSLFIQDISEFCYNALSTNLAQFENHKYEDSFHDSWVWLQFLFQAINSYWAVVSIAINQLWSGRCVNELCLQRLKEQTTLLMLILLSCSVAFSAIELALVRVSLELEDRNLKRQLGREEAMKRASQRSFLEEQAKYRSFETKEQIENTLQLVLALGYVLLFGTLQPLVVPLCLVHFAVTLRVRAALLTRYAKRCVPHKLVGIGAWKRVVYILMNTGIFFSGFLLVYWGRFFKGGALVAKLTGMILWFIVVHGLWFVVDLFVPTTSGDLSVLERRRRHVERIVMEASMHKHMGANLSARSARSLMSLESVADSVASAHEQLITQRSRRLGHIRQLGRTTGDEDVAPDDERCARLVAARQWSSIPMFVCEVAERTKTSDGPAKEA</sequence>
<feature type="transmembrane region" description="Helical" evidence="5">
    <location>
        <begin position="681"/>
        <end position="702"/>
    </location>
</feature>
<organism evidence="8 9">
    <name type="scientific">Prorocentrum cordatum</name>
    <dbReference type="NCBI Taxonomy" id="2364126"/>
    <lineage>
        <taxon>Eukaryota</taxon>
        <taxon>Sar</taxon>
        <taxon>Alveolata</taxon>
        <taxon>Dinophyceae</taxon>
        <taxon>Prorocentrales</taxon>
        <taxon>Prorocentraceae</taxon>
        <taxon>Prorocentrum</taxon>
    </lineage>
</organism>
<evidence type="ECO:0000256" key="2">
    <source>
        <dbReference type="ARBA" id="ARBA00022692"/>
    </source>
</evidence>
<keyword evidence="2 5" id="KW-0812">Transmembrane</keyword>
<gene>
    <name evidence="8" type="ORF">PCOR1329_LOCUS29987</name>
</gene>
<evidence type="ECO:0000313" key="8">
    <source>
        <dbReference type="EMBL" id="CAK0831717.1"/>
    </source>
</evidence>
<feature type="chain" id="PRO_5047363208" description="Anoctamin transmembrane domain-containing protein" evidence="6">
    <location>
        <begin position="21"/>
        <end position="1028"/>
    </location>
</feature>